<comment type="similarity">
    <text evidence="1 2">Belongs to the anti-sigma-factor antagonist family.</text>
</comment>
<dbReference type="Gene3D" id="3.30.750.24">
    <property type="entry name" value="STAS domain"/>
    <property type="match status" value="1"/>
</dbReference>
<dbReference type="GO" id="GO:0043856">
    <property type="term" value="F:anti-sigma factor antagonist activity"/>
    <property type="evidence" value="ECO:0007669"/>
    <property type="project" value="InterPro"/>
</dbReference>
<accession>A0AA96G9G9</accession>
<dbReference type="Pfam" id="PF01740">
    <property type="entry name" value="STAS"/>
    <property type="match status" value="1"/>
</dbReference>
<evidence type="ECO:0000256" key="1">
    <source>
        <dbReference type="ARBA" id="ARBA00009013"/>
    </source>
</evidence>
<dbReference type="KEGG" id="nall:PP769_16880"/>
<dbReference type="PANTHER" id="PTHR33495">
    <property type="entry name" value="ANTI-SIGMA FACTOR ANTAGONIST TM_1081-RELATED-RELATED"/>
    <property type="match status" value="1"/>
</dbReference>
<dbReference type="EMBL" id="CP116967">
    <property type="protein sequence ID" value="WNM57623.1"/>
    <property type="molecule type" value="Genomic_DNA"/>
</dbReference>
<dbReference type="AlphaFoldDB" id="A0AA96G9G9"/>
<evidence type="ECO:0000256" key="2">
    <source>
        <dbReference type="RuleBase" id="RU003749"/>
    </source>
</evidence>
<organism evidence="4 5">
    <name type="scientific">Candidatus Nitrospira allomarina</name>
    <dbReference type="NCBI Taxonomy" id="3020900"/>
    <lineage>
        <taxon>Bacteria</taxon>
        <taxon>Pseudomonadati</taxon>
        <taxon>Nitrospirota</taxon>
        <taxon>Nitrospiria</taxon>
        <taxon>Nitrospirales</taxon>
        <taxon>Nitrospiraceae</taxon>
        <taxon>Nitrospira</taxon>
    </lineage>
</organism>
<protein>
    <recommendedName>
        <fullName evidence="2">Anti-sigma factor antagonist</fullName>
    </recommendedName>
</protein>
<evidence type="ECO:0000259" key="3">
    <source>
        <dbReference type="PROSITE" id="PS50801"/>
    </source>
</evidence>
<dbReference type="RefSeq" id="WP_312642326.1">
    <property type="nucleotide sequence ID" value="NZ_CP116967.1"/>
</dbReference>
<dbReference type="InterPro" id="IPR036513">
    <property type="entry name" value="STAS_dom_sf"/>
</dbReference>
<gene>
    <name evidence="4" type="ORF">PP769_16880</name>
</gene>
<evidence type="ECO:0000313" key="5">
    <source>
        <dbReference type="Proteomes" id="UP001302719"/>
    </source>
</evidence>
<reference evidence="4 5" key="1">
    <citation type="submission" date="2023-01" db="EMBL/GenBank/DDBJ databases">
        <title>Cultivation and genomic characterization of new, ubiquitous marine nitrite-oxidizing bacteria from the Nitrospirales.</title>
        <authorList>
            <person name="Mueller A.J."/>
            <person name="Daebeler A."/>
            <person name="Herbold C.W."/>
            <person name="Kirkegaard R.H."/>
            <person name="Daims H."/>
        </authorList>
    </citation>
    <scope>NUCLEOTIDE SEQUENCE [LARGE SCALE GENOMIC DNA]</scope>
    <source>
        <strain evidence="4 5">VA</strain>
    </source>
</reference>
<proteinExistence type="inferred from homology"/>
<keyword evidence="5" id="KW-1185">Reference proteome</keyword>
<feature type="domain" description="STAS" evidence="3">
    <location>
        <begin position="1"/>
        <end position="112"/>
    </location>
</feature>
<sequence length="112" mass="12503">MIIKERNMNGLPVVSLSGKLDIFSKNAFKETAEKYTDSNSQGLILDFQGVTFLDSVGLGALVVLAKKFLKLKGRMIIVNPQDPVKTLLSEMHMEKIIPMYTTDSQFSTFSEL</sequence>
<dbReference type="Proteomes" id="UP001302719">
    <property type="component" value="Chromosome"/>
</dbReference>
<dbReference type="CDD" id="cd07043">
    <property type="entry name" value="STAS_anti-anti-sigma_factors"/>
    <property type="match status" value="1"/>
</dbReference>
<dbReference type="SUPFAM" id="SSF52091">
    <property type="entry name" value="SpoIIaa-like"/>
    <property type="match status" value="1"/>
</dbReference>
<evidence type="ECO:0000313" key="4">
    <source>
        <dbReference type="EMBL" id="WNM57623.1"/>
    </source>
</evidence>
<dbReference type="NCBIfam" id="TIGR00377">
    <property type="entry name" value="ant_ant_sig"/>
    <property type="match status" value="1"/>
</dbReference>
<dbReference type="InterPro" id="IPR003658">
    <property type="entry name" value="Anti-sigma_ant"/>
</dbReference>
<dbReference type="InterPro" id="IPR002645">
    <property type="entry name" value="STAS_dom"/>
</dbReference>
<dbReference type="PROSITE" id="PS50801">
    <property type="entry name" value="STAS"/>
    <property type="match status" value="1"/>
</dbReference>
<dbReference type="PANTHER" id="PTHR33495:SF2">
    <property type="entry name" value="ANTI-SIGMA FACTOR ANTAGONIST TM_1081-RELATED"/>
    <property type="match status" value="1"/>
</dbReference>
<name>A0AA96G9G9_9BACT</name>